<proteinExistence type="predicted"/>
<dbReference type="Proteomes" id="UP001595701">
    <property type="component" value="Unassembled WGS sequence"/>
</dbReference>
<comment type="caution">
    <text evidence="2">The sequence shown here is derived from an EMBL/GenBank/DDBJ whole genome shotgun (WGS) entry which is preliminary data.</text>
</comment>
<evidence type="ECO:0000313" key="3">
    <source>
        <dbReference type="Proteomes" id="UP001595701"/>
    </source>
</evidence>
<dbReference type="EMBL" id="JBHRWR010000019">
    <property type="protein sequence ID" value="MFC3576799.1"/>
    <property type="molecule type" value="Genomic_DNA"/>
</dbReference>
<keyword evidence="3" id="KW-1185">Reference proteome</keyword>
<dbReference type="Gene3D" id="3.30.559.30">
    <property type="entry name" value="Nonribosomal peptide synthetase, condensation domain"/>
    <property type="match status" value="1"/>
</dbReference>
<evidence type="ECO:0000259" key="1">
    <source>
        <dbReference type="Pfam" id="PF00668"/>
    </source>
</evidence>
<protein>
    <submittedName>
        <fullName evidence="2">Condensation domain-containing protein</fullName>
    </submittedName>
</protein>
<dbReference type="PANTHER" id="PTHR45527:SF1">
    <property type="entry name" value="FATTY ACID SYNTHASE"/>
    <property type="match status" value="1"/>
</dbReference>
<dbReference type="RefSeq" id="WP_386276147.1">
    <property type="nucleotide sequence ID" value="NZ_JBHRWR010000019.1"/>
</dbReference>
<organism evidence="2 3">
    <name type="scientific">Streptomyces yaanensis</name>
    <dbReference type="NCBI Taxonomy" id="1142239"/>
    <lineage>
        <taxon>Bacteria</taxon>
        <taxon>Bacillati</taxon>
        <taxon>Actinomycetota</taxon>
        <taxon>Actinomycetes</taxon>
        <taxon>Kitasatosporales</taxon>
        <taxon>Streptomycetaceae</taxon>
        <taxon>Streptomyces</taxon>
    </lineage>
</organism>
<dbReference type="InterPro" id="IPR001242">
    <property type="entry name" value="Condensation_dom"/>
</dbReference>
<dbReference type="PANTHER" id="PTHR45527">
    <property type="entry name" value="NONRIBOSOMAL PEPTIDE SYNTHETASE"/>
    <property type="match status" value="1"/>
</dbReference>
<reference evidence="3" key="1">
    <citation type="journal article" date="2019" name="Int. J. Syst. Evol. Microbiol.">
        <title>The Global Catalogue of Microorganisms (GCM) 10K type strain sequencing project: providing services to taxonomists for standard genome sequencing and annotation.</title>
        <authorList>
            <consortium name="The Broad Institute Genomics Platform"/>
            <consortium name="The Broad Institute Genome Sequencing Center for Infectious Disease"/>
            <person name="Wu L."/>
            <person name="Ma J."/>
        </authorList>
    </citation>
    <scope>NUCLEOTIDE SEQUENCE [LARGE SCALE GENOMIC DNA]</scope>
    <source>
        <strain evidence="3">CGMCC 4.7035</strain>
    </source>
</reference>
<evidence type="ECO:0000313" key="2">
    <source>
        <dbReference type="EMBL" id="MFC3576799.1"/>
    </source>
</evidence>
<dbReference type="Pfam" id="PF00668">
    <property type="entry name" value="Condensation"/>
    <property type="match status" value="1"/>
</dbReference>
<gene>
    <name evidence="2" type="ORF">ACFOZ0_26665</name>
</gene>
<dbReference type="InterPro" id="IPR023213">
    <property type="entry name" value="CAT-like_dom_sf"/>
</dbReference>
<feature type="non-terminal residue" evidence="2">
    <location>
        <position position="224"/>
    </location>
</feature>
<dbReference type="SUPFAM" id="SSF52777">
    <property type="entry name" value="CoA-dependent acyltransferases"/>
    <property type="match status" value="1"/>
</dbReference>
<dbReference type="Gene3D" id="3.30.559.10">
    <property type="entry name" value="Chloramphenicol acetyltransferase-like domain"/>
    <property type="match status" value="1"/>
</dbReference>
<accession>A0ABV7SLI7</accession>
<sequence>ELTEAEIQAVVAGVEGGAGNVADIYPLAPLQEGIFFHHLLADGGQDAYVLRMVVEFDDRSRLDGFVGALQQVVDRHDVFRTSLVWQGLREPVQVVWRSATLPVTEVKLGTDSADPATDLVSVVGLQMDLGRAPLLDLHVAEASGGRWLGLVRVHHLVQDHTAMDVVYDEVQTILAGRAETLVEPLPFRGFVAQARAGLDTGEHEEFFRELLSGVDEPTAAFGVS</sequence>
<feature type="domain" description="Condensation" evidence="1">
    <location>
        <begin position="22"/>
        <end position="213"/>
    </location>
</feature>
<feature type="non-terminal residue" evidence="2">
    <location>
        <position position="1"/>
    </location>
</feature>
<name>A0ABV7SLI7_9ACTN</name>